<evidence type="ECO:0000256" key="1">
    <source>
        <dbReference type="ARBA" id="ARBA00004170"/>
    </source>
</evidence>
<evidence type="ECO:0000256" key="5">
    <source>
        <dbReference type="ARBA" id="ARBA00023289"/>
    </source>
</evidence>
<keyword evidence="4" id="KW-0449">Lipoprotein</keyword>
<dbReference type="InterPro" id="IPR006121">
    <property type="entry name" value="HMA_dom"/>
</dbReference>
<name>A0AAE1XV71_9LAMI</name>
<accession>A0AAE1XV71</accession>
<reference evidence="9" key="2">
    <citation type="journal article" date="2024" name="Plant">
        <title>Genomic evolution and insights into agronomic trait innovations of Sesamum species.</title>
        <authorList>
            <person name="Miao H."/>
            <person name="Wang L."/>
            <person name="Qu L."/>
            <person name="Liu H."/>
            <person name="Sun Y."/>
            <person name="Le M."/>
            <person name="Wang Q."/>
            <person name="Wei S."/>
            <person name="Zheng Y."/>
            <person name="Lin W."/>
            <person name="Duan Y."/>
            <person name="Cao H."/>
            <person name="Xiong S."/>
            <person name="Wang X."/>
            <person name="Wei L."/>
            <person name="Li C."/>
            <person name="Ma Q."/>
            <person name="Ju M."/>
            <person name="Zhao R."/>
            <person name="Li G."/>
            <person name="Mu C."/>
            <person name="Tian Q."/>
            <person name="Mei H."/>
            <person name="Zhang T."/>
            <person name="Gao T."/>
            <person name="Zhang H."/>
        </authorList>
    </citation>
    <scope>NUCLEOTIDE SEQUENCE</scope>
    <source>
        <strain evidence="9">3651</strain>
    </source>
</reference>
<dbReference type="GO" id="GO:0016020">
    <property type="term" value="C:membrane"/>
    <property type="evidence" value="ECO:0007669"/>
    <property type="project" value="UniProtKB-SubCell"/>
</dbReference>
<proteinExistence type="inferred from homology"/>
<comment type="subcellular location">
    <subcellularLocation>
        <location evidence="1">Membrane</location>
        <topology evidence="1">Peripheral membrane protein</topology>
    </subcellularLocation>
</comment>
<comment type="caution">
    <text evidence="9">The sequence shown here is derived from an EMBL/GenBank/DDBJ whole genome shotgun (WGS) entry which is preliminary data.</text>
</comment>
<dbReference type="Proteomes" id="UP001293254">
    <property type="component" value="Unassembled WGS sequence"/>
</dbReference>
<evidence type="ECO:0000256" key="4">
    <source>
        <dbReference type="ARBA" id="ARBA00023288"/>
    </source>
</evidence>
<evidence type="ECO:0000256" key="2">
    <source>
        <dbReference type="ARBA" id="ARBA00022481"/>
    </source>
</evidence>
<protein>
    <submittedName>
        <fullName evidence="9">Heavy metal-associated isoprenylated plant protein 39</fullName>
    </submittedName>
</protein>
<dbReference type="PROSITE" id="PS50846">
    <property type="entry name" value="HMA_2"/>
    <property type="match status" value="1"/>
</dbReference>
<keyword evidence="5" id="KW-0636">Prenylation</keyword>
<evidence type="ECO:0000256" key="6">
    <source>
        <dbReference type="ARBA" id="ARBA00024045"/>
    </source>
</evidence>
<feature type="compositionally biased region" description="Basic and acidic residues" evidence="7">
    <location>
        <begin position="124"/>
        <end position="193"/>
    </location>
</feature>
<sequence>MPFSELSVIAAQHVDDFSFSSPSRKKLPVGVLAARSSRVRVPSTPHKTQKKMKKFVLKLDLEGDKEKQRRALKTVSALSGIDEISIDLKGKKLTVIGTVDPVTVVSKLRKKNWPADIISVGPAKEPEKKEEPKKEEPKKEEPKKEEEAKKEEPKKEEAAKEEPKKEEPKKEEAAKEEAKKDEPKKEEDKKPEPELVLGTAYPGAALPYRPYYPPMNTYYYVHHSVEENPNACVIS</sequence>
<evidence type="ECO:0000313" key="9">
    <source>
        <dbReference type="EMBL" id="KAK4418567.1"/>
    </source>
</evidence>
<evidence type="ECO:0000313" key="10">
    <source>
        <dbReference type="Proteomes" id="UP001293254"/>
    </source>
</evidence>
<evidence type="ECO:0000256" key="7">
    <source>
        <dbReference type="SAM" id="MobiDB-lite"/>
    </source>
</evidence>
<evidence type="ECO:0000256" key="3">
    <source>
        <dbReference type="ARBA" id="ARBA00022723"/>
    </source>
</evidence>
<keyword evidence="2" id="KW-0488">Methylation</keyword>
<dbReference type="Gene3D" id="3.30.70.100">
    <property type="match status" value="1"/>
</dbReference>
<dbReference type="EMBL" id="JACGWO010000009">
    <property type="protein sequence ID" value="KAK4418567.1"/>
    <property type="molecule type" value="Genomic_DNA"/>
</dbReference>
<keyword evidence="3" id="KW-0479">Metal-binding</keyword>
<dbReference type="GO" id="GO:0009626">
    <property type="term" value="P:plant-type hypersensitive response"/>
    <property type="evidence" value="ECO:0007669"/>
    <property type="project" value="UniProtKB-KW"/>
</dbReference>
<dbReference type="AlphaFoldDB" id="A0AAE1XV71"/>
<reference evidence="9" key="1">
    <citation type="submission" date="2020-06" db="EMBL/GenBank/DDBJ databases">
        <authorList>
            <person name="Li T."/>
            <person name="Hu X."/>
            <person name="Zhang T."/>
            <person name="Song X."/>
            <person name="Zhang H."/>
            <person name="Dai N."/>
            <person name="Sheng W."/>
            <person name="Hou X."/>
            <person name="Wei L."/>
        </authorList>
    </citation>
    <scope>NUCLEOTIDE SEQUENCE</scope>
    <source>
        <strain evidence="9">3651</strain>
        <tissue evidence="9">Leaf</tissue>
    </source>
</reference>
<dbReference type="GO" id="GO:0046872">
    <property type="term" value="F:metal ion binding"/>
    <property type="evidence" value="ECO:0007669"/>
    <property type="project" value="UniProtKB-KW"/>
</dbReference>
<feature type="region of interest" description="Disordered" evidence="7">
    <location>
        <begin position="119"/>
        <end position="196"/>
    </location>
</feature>
<keyword evidence="10" id="KW-1185">Reference proteome</keyword>
<comment type="similarity">
    <text evidence="6">Belongs to the HIPP family.</text>
</comment>
<dbReference type="PANTHER" id="PTHR45811">
    <property type="entry name" value="COPPER TRANSPORT PROTEIN FAMILY-RELATED"/>
    <property type="match status" value="1"/>
</dbReference>
<organism evidence="9 10">
    <name type="scientific">Sesamum alatum</name>
    <dbReference type="NCBI Taxonomy" id="300844"/>
    <lineage>
        <taxon>Eukaryota</taxon>
        <taxon>Viridiplantae</taxon>
        <taxon>Streptophyta</taxon>
        <taxon>Embryophyta</taxon>
        <taxon>Tracheophyta</taxon>
        <taxon>Spermatophyta</taxon>
        <taxon>Magnoliopsida</taxon>
        <taxon>eudicotyledons</taxon>
        <taxon>Gunneridae</taxon>
        <taxon>Pentapetalae</taxon>
        <taxon>asterids</taxon>
        <taxon>lamiids</taxon>
        <taxon>Lamiales</taxon>
        <taxon>Pedaliaceae</taxon>
        <taxon>Sesamum</taxon>
    </lineage>
</organism>
<evidence type="ECO:0000259" key="8">
    <source>
        <dbReference type="PROSITE" id="PS50846"/>
    </source>
</evidence>
<feature type="domain" description="HMA" evidence="8">
    <location>
        <begin position="52"/>
        <end position="116"/>
    </location>
</feature>
<dbReference type="Pfam" id="PF00403">
    <property type="entry name" value="HMA"/>
    <property type="match status" value="1"/>
</dbReference>
<dbReference type="PANTHER" id="PTHR45811:SF35">
    <property type="entry name" value="HEAVY METAL-ASSOCIATED ISOPRENYLATED PLANT PROTEIN 39"/>
    <property type="match status" value="1"/>
</dbReference>
<dbReference type="InterPro" id="IPR051863">
    <property type="entry name" value="HIPP"/>
</dbReference>
<gene>
    <name evidence="9" type="ORF">Salat_2269500</name>
</gene>